<sequence length="657" mass="74376">MRQPRSLRRACLVLQTICVLLLCCYIYHPCVRILGEGFVTTRAIQTVAWRRRAAWEKADRLADLCPRCSIHRVTRAKSHALRRTCACAARANVESQRAALTIVQITDVYMLDNFPHLKNMILEKKAQNPNTISMLTGDFLAPYLLSTIDQGFGMMRMLNSVPVDFLTWGNHEADIPHATVCRHVREFQGTWLNSNMQTHEAMKYQEPFHIVTVPSPDGSHVRKIGLVALLSNEADLYKHFKAPGAFGGAKIDCPWDTLRYYKELLEVKHGCDLVLPLQHLYVHQDHRTCREFDVPVILSGHDHHQVDEVVEGTRLLKPGQDAHYATVLEIGWESPSDSAPSVTAEFARVADWPADPEMVREAERSYAVLDPLRNTELCTIPAKFRPLSSVGPRERVTTMGGFICTIIRDALNSHRDADHHVDAVLLMGGNIRGSREYMPDAFFSLEALEAEIKEDEVLGIVDMPGWLVMEGVKATRGEPKPGWFQYDDGVREDANNSVLEVAGRAVDPSRTYRVATKIVDLTNGQSPPLTAYYSDRPELLPEKEDVLLNIHHLLMVDFARVIWRRIWEMADTSRDGCLDQDDFQNIDLNNDGLIGRQEIFENIRKLGLKVDDGEMSLAECIFEILDVSRDGKVTVSDLKRFADSEDLCIIPWDEVRS</sequence>
<reference evidence="3" key="1">
    <citation type="submission" date="2021-02" db="EMBL/GenBank/DDBJ databases">
        <authorList>
            <person name="Dougan E. K."/>
            <person name="Rhodes N."/>
            <person name="Thang M."/>
            <person name="Chan C."/>
        </authorList>
    </citation>
    <scope>NUCLEOTIDE SEQUENCE</scope>
</reference>
<dbReference type="GO" id="GO:0016787">
    <property type="term" value="F:hydrolase activity"/>
    <property type="evidence" value="ECO:0007669"/>
    <property type="project" value="InterPro"/>
</dbReference>
<dbReference type="InterPro" id="IPR006179">
    <property type="entry name" value="5_nucleotidase/apyrase"/>
</dbReference>
<dbReference type="Gene3D" id="3.60.21.10">
    <property type="match status" value="1"/>
</dbReference>
<dbReference type="InterPro" id="IPR002048">
    <property type="entry name" value="EF_hand_dom"/>
</dbReference>
<dbReference type="PANTHER" id="PTHR11575:SF48">
    <property type="entry name" value="5'-NUCLEOTIDASE"/>
    <property type="match status" value="1"/>
</dbReference>
<dbReference type="AlphaFoldDB" id="A0A812M9G1"/>
<evidence type="ECO:0000256" key="1">
    <source>
        <dbReference type="ARBA" id="ARBA00022837"/>
    </source>
</evidence>
<gene>
    <name evidence="3" type="ORF">SNAT2548_LOCUS12870</name>
</gene>
<dbReference type="PROSITE" id="PS50222">
    <property type="entry name" value="EF_HAND_2"/>
    <property type="match status" value="1"/>
</dbReference>
<dbReference type="EMBL" id="CAJNDS010001291">
    <property type="protein sequence ID" value="CAE7254447.1"/>
    <property type="molecule type" value="Genomic_DNA"/>
</dbReference>
<evidence type="ECO:0000259" key="2">
    <source>
        <dbReference type="PROSITE" id="PS50222"/>
    </source>
</evidence>
<dbReference type="Proteomes" id="UP000604046">
    <property type="component" value="Unassembled WGS sequence"/>
</dbReference>
<feature type="domain" description="EF-hand" evidence="2">
    <location>
        <begin position="613"/>
        <end position="648"/>
    </location>
</feature>
<dbReference type="PROSITE" id="PS00018">
    <property type="entry name" value="EF_HAND_1"/>
    <property type="match status" value="2"/>
</dbReference>
<dbReference type="Gene3D" id="1.10.238.10">
    <property type="entry name" value="EF-hand"/>
    <property type="match status" value="1"/>
</dbReference>
<dbReference type="InterPro" id="IPR018247">
    <property type="entry name" value="EF_Hand_1_Ca_BS"/>
</dbReference>
<evidence type="ECO:0000313" key="3">
    <source>
        <dbReference type="EMBL" id="CAE7254447.1"/>
    </source>
</evidence>
<dbReference type="InterPro" id="IPR004843">
    <property type="entry name" value="Calcineurin-like_PHP"/>
</dbReference>
<proteinExistence type="predicted"/>
<evidence type="ECO:0000313" key="4">
    <source>
        <dbReference type="Proteomes" id="UP000604046"/>
    </source>
</evidence>
<dbReference type="InterPro" id="IPR029052">
    <property type="entry name" value="Metallo-depent_PP-like"/>
</dbReference>
<dbReference type="GO" id="GO:0009166">
    <property type="term" value="P:nucleotide catabolic process"/>
    <property type="evidence" value="ECO:0007669"/>
    <property type="project" value="InterPro"/>
</dbReference>
<dbReference type="OrthoDB" id="10252235at2759"/>
<dbReference type="GO" id="GO:0005509">
    <property type="term" value="F:calcium ion binding"/>
    <property type="evidence" value="ECO:0007669"/>
    <property type="project" value="InterPro"/>
</dbReference>
<comment type="caution">
    <text evidence="3">The sequence shown here is derived from an EMBL/GenBank/DDBJ whole genome shotgun (WGS) entry which is preliminary data.</text>
</comment>
<dbReference type="SUPFAM" id="SSF47473">
    <property type="entry name" value="EF-hand"/>
    <property type="match status" value="1"/>
</dbReference>
<dbReference type="PANTHER" id="PTHR11575">
    <property type="entry name" value="5'-NUCLEOTIDASE-RELATED"/>
    <property type="match status" value="1"/>
</dbReference>
<name>A0A812M9G1_9DINO</name>
<protein>
    <recommendedName>
        <fullName evidence="2">EF-hand domain-containing protein</fullName>
    </recommendedName>
</protein>
<organism evidence="3 4">
    <name type="scientific">Symbiodinium natans</name>
    <dbReference type="NCBI Taxonomy" id="878477"/>
    <lineage>
        <taxon>Eukaryota</taxon>
        <taxon>Sar</taxon>
        <taxon>Alveolata</taxon>
        <taxon>Dinophyceae</taxon>
        <taxon>Suessiales</taxon>
        <taxon>Symbiodiniaceae</taxon>
        <taxon>Symbiodinium</taxon>
    </lineage>
</organism>
<dbReference type="Pfam" id="PF13202">
    <property type="entry name" value="EF-hand_5"/>
    <property type="match status" value="2"/>
</dbReference>
<keyword evidence="4" id="KW-1185">Reference proteome</keyword>
<dbReference type="CDD" id="cd00051">
    <property type="entry name" value="EFh"/>
    <property type="match status" value="1"/>
</dbReference>
<accession>A0A812M9G1</accession>
<keyword evidence="1" id="KW-0106">Calcium</keyword>
<dbReference type="InterPro" id="IPR011992">
    <property type="entry name" value="EF-hand-dom_pair"/>
</dbReference>
<dbReference type="SUPFAM" id="SSF56300">
    <property type="entry name" value="Metallo-dependent phosphatases"/>
    <property type="match status" value="1"/>
</dbReference>
<dbReference type="Pfam" id="PF00149">
    <property type="entry name" value="Metallophos"/>
    <property type="match status" value="1"/>
</dbReference>